<feature type="transmembrane region" description="Helical" evidence="1">
    <location>
        <begin position="74"/>
        <end position="95"/>
    </location>
</feature>
<protein>
    <recommendedName>
        <fullName evidence="2">PGG domain-containing protein</fullName>
    </recommendedName>
</protein>
<proteinExistence type="predicted"/>
<feature type="domain" description="PGG" evidence="2">
    <location>
        <begin position="2"/>
        <end position="94"/>
    </location>
</feature>
<feature type="transmembrane region" description="Helical" evidence="1">
    <location>
        <begin position="101"/>
        <end position="120"/>
    </location>
</feature>
<evidence type="ECO:0000313" key="3">
    <source>
        <dbReference type="EMBL" id="KAF6157147.1"/>
    </source>
</evidence>
<sequence length="143" mass="15841">MVFAAAFTVPGGNDQVKGVLIFRQNRYYLLFAISDALALISSLTSVLIFLSALTSRYAEDDFLVSLPRKMINGLASLFFSIATIAIAFISTYFIMFSTHFAWVPILVTVLISVPAILFLVSHFPLFVELVSSTYGCGVFRHKK</sequence>
<gene>
    <name evidence="3" type="ORF">GIB67_041608</name>
</gene>
<dbReference type="EMBL" id="JACGCM010001281">
    <property type="protein sequence ID" value="KAF6157147.1"/>
    <property type="molecule type" value="Genomic_DNA"/>
</dbReference>
<feature type="transmembrane region" description="Helical" evidence="1">
    <location>
        <begin position="27"/>
        <end position="53"/>
    </location>
</feature>
<dbReference type="InterPro" id="IPR026961">
    <property type="entry name" value="PGG_dom"/>
</dbReference>
<dbReference type="GO" id="GO:0016020">
    <property type="term" value="C:membrane"/>
    <property type="evidence" value="ECO:0007669"/>
    <property type="project" value="TreeGrafter"/>
</dbReference>
<dbReference type="OrthoDB" id="1652385at2759"/>
<dbReference type="Proteomes" id="UP000541444">
    <property type="component" value="Unassembled WGS sequence"/>
</dbReference>
<evidence type="ECO:0000259" key="2">
    <source>
        <dbReference type="Pfam" id="PF13962"/>
    </source>
</evidence>
<comment type="caution">
    <text evidence="3">The sequence shown here is derived from an EMBL/GenBank/DDBJ whole genome shotgun (WGS) entry which is preliminary data.</text>
</comment>
<dbReference type="PANTHER" id="PTHR24177">
    <property type="entry name" value="CASKIN"/>
    <property type="match status" value="1"/>
</dbReference>
<dbReference type="Pfam" id="PF13962">
    <property type="entry name" value="PGG"/>
    <property type="match status" value="1"/>
</dbReference>
<organism evidence="3 4">
    <name type="scientific">Kingdonia uniflora</name>
    <dbReference type="NCBI Taxonomy" id="39325"/>
    <lineage>
        <taxon>Eukaryota</taxon>
        <taxon>Viridiplantae</taxon>
        <taxon>Streptophyta</taxon>
        <taxon>Embryophyta</taxon>
        <taxon>Tracheophyta</taxon>
        <taxon>Spermatophyta</taxon>
        <taxon>Magnoliopsida</taxon>
        <taxon>Ranunculales</taxon>
        <taxon>Circaeasteraceae</taxon>
        <taxon>Kingdonia</taxon>
    </lineage>
</organism>
<keyword evidence="1" id="KW-1133">Transmembrane helix</keyword>
<accession>A0A7J7MQP6</accession>
<dbReference type="PANTHER" id="PTHR24177:SF365">
    <property type="entry name" value="ANKYRIN REPEAT-CONTAINING PROTEIN NPR4-LIKE ISOFORM X1"/>
    <property type="match status" value="1"/>
</dbReference>
<name>A0A7J7MQP6_9MAGN</name>
<keyword evidence="1" id="KW-0472">Membrane</keyword>
<evidence type="ECO:0000313" key="4">
    <source>
        <dbReference type="Proteomes" id="UP000541444"/>
    </source>
</evidence>
<evidence type="ECO:0000256" key="1">
    <source>
        <dbReference type="SAM" id="Phobius"/>
    </source>
</evidence>
<dbReference type="AlphaFoldDB" id="A0A7J7MQP6"/>
<reference evidence="3 4" key="1">
    <citation type="journal article" date="2020" name="IScience">
        <title>Genome Sequencing of the Endangered Kingdonia uniflora (Circaeasteraceae, Ranunculales) Reveals Potential Mechanisms of Evolutionary Specialization.</title>
        <authorList>
            <person name="Sun Y."/>
            <person name="Deng T."/>
            <person name="Zhang A."/>
            <person name="Moore M.J."/>
            <person name="Landis J.B."/>
            <person name="Lin N."/>
            <person name="Zhang H."/>
            <person name="Zhang X."/>
            <person name="Huang J."/>
            <person name="Zhang X."/>
            <person name="Sun H."/>
            <person name="Wang H."/>
        </authorList>
    </citation>
    <scope>NUCLEOTIDE SEQUENCE [LARGE SCALE GENOMIC DNA]</scope>
    <source>
        <strain evidence="3">TB1705</strain>
        <tissue evidence="3">Leaf</tissue>
    </source>
</reference>
<keyword evidence="4" id="KW-1185">Reference proteome</keyword>
<keyword evidence="1" id="KW-0812">Transmembrane</keyword>